<evidence type="ECO:0000259" key="4">
    <source>
        <dbReference type="Pfam" id="PF00248"/>
    </source>
</evidence>
<dbReference type="PIRSF" id="PIRSF000097">
    <property type="entry name" value="AKR"/>
    <property type="match status" value="1"/>
</dbReference>
<dbReference type="Gene3D" id="3.20.20.100">
    <property type="entry name" value="NADP-dependent oxidoreductase domain"/>
    <property type="match status" value="1"/>
</dbReference>
<dbReference type="InterPro" id="IPR036812">
    <property type="entry name" value="NAD(P)_OxRdtase_dom_sf"/>
</dbReference>
<organism evidence="5 6">
    <name type="scientific">[Clostridium] hylemonae DSM 15053</name>
    <dbReference type="NCBI Taxonomy" id="553973"/>
    <lineage>
        <taxon>Bacteria</taxon>
        <taxon>Bacillati</taxon>
        <taxon>Bacillota</taxon>
        <taxon>Clostridia</taxon>
        <taxon>Lachnospirales</taxon>
        <taxon>Lachnospiraceae</taxon>
    </lineage>
</organism>
<dbReference type="STRING" id="553973.CLOHYLEM_05644"/>
<reference evidence="5" key="2">
    <citation type="submission" date="2013-06" db="EMBL/GenBank/DDBJ databases">
        <title>Draft genome sequence of Clostridium hylemonae (DSM 15053).</title>
        <authorList>
            <person name="Sudarsanam P."/>
            <person name="Ley R."/>
            <person name="Guruge J."/>
            <person name="Turnbaugh P.J."/>
            <person name="Mahowald M."/>
            <person name="Liep D."/>
            <person name="Gordon J."/>
        </authorList>
    </citation>
    <scope>NUCLEOTIDE SEQUENCE</scope>
    <source>
        <strain evidence="5">DSM 15053</strain>
    </source>
</reference>
<dbReference type="EMBL" id="ABYI02000020">
    <property type="protein sequence ID" value="EEG74377.1"/>
    <property type="molecule type" value="Genomic_DNA"/>
</dbReference>
<dbReference type="Proteomes" id="UP000004893">
    <property type="component" value="Unassembled WGS sequence"/>
</dbReference>
<dbReference type="PROSITE" id="PS00798">
    <property type="entry name" value="ALDOKETO_REDUCTASE_1"/>
    <property type="match status" value="1"/>
</dbReference>
<evidence type="ECO:0000313" key="6">
    <source>
        <dbReference type="Proteomes" id="UP000004893"/>
    </source>
</evidence>
<evidence type="ECO:0000313" key="5">
    <source>
        <dbReference type="EMBL" id="EEG74377.1"/>
    </source>
</evidence>
<evidence type="ECO:0000256" key="2">
    <source>
        <dbReference type="PIRSR" id="PIRSR000097-2"/>
    </source>
</evidence>
<dbReference type="InterPro" id="IPR020471">
    <property type="entry name" value="AKR"/>
</dbReference>
<dbReference type="SUPFAM" id="SSF51430">
    <property type="entry name" value="NAD(P)-linked oxidoreductase"/>
    <property type="match status" value="1"/>
</dbReference>
<accession>C0C0P0</accession>
<feature type="site" description="Lowers pKa of active site Tyr" evidence="3">
    <location>
        <position position="93"/>
    </location>
</feature>
<keyword evidence="6" id="KW-1185">Reference proteome</keyword>
<dbReference type="InterPro" id="IPR023210">
    <property type="entry name" value="NADP_OxRdtase_dom"/>
</dbReference>
<sequence>MRRMLMENVDPAAVPQRKLSNGMIIPGIGMGTFGNDRYAPREVADAVYGAIKAGYRLLDCAAAYGNERDIGQVLARVFAEGVVQRQELTVMTKLWNDMHGKGDVLVACAKSLRDLKLDYVDVYMVHWPFPNYHAPGAVLTGRNPDAVPFSVEEYMSVWRQMERLVDMGLVRSLGMSNMTVTKLEQVLPLCRIRPVVLEVEINPTFQQPALFDYCMSHGILPVAYSPMGSPCRPERDTEEGDVVTFEMPELKEIAETHGCHPASVCVKWAVQRGHVPIPFSVYEKEYVENLRCTTEDFLTEEEMDTLKRADRNARLIKGKVFLWEEAESWRDIWDGEDERNNCKTTEA</sequence>
<dbReference type="PANTHER" id="PTHR11732">
    <property type="entry name" value="ALDO/KETO REDUCTASE"/>
    <property type="match status" value="1"/>
</dbReference>
<feature type="domain" description="NADP-dependent oxidoreductase" evidence="4">
    <location>
        <begin position="27"/>
        <end position="309"/>
    </location>
</feature>
<dbReference type="eggNOG" id="COG0656">
    <property type="taxonomic scope" value="Bacteria"/>
</dbReference>
<proteinExistence type="predicted"/>
<gene>
    <name evidence="5" type="ORF">CLOHYLEM_05644</name>
</gene>
<comment type="caution">
    <text evidence="5">The sequence shown here is derived from an EMBL/GenBank/DDBJ whole genome shotgun (WGS) entry which is preliminary data.</text>
</comment>
<dbReference type="InterPro" id="IPR018170">
    <property type="entry name" value="Aldo/ket_reductase_CS"/>
</dbReference>
<feature type="active site" description="Proton donor" evidence="1">
    <location>
        <position position="64"/>
    </location>
</feature>
<reference evidence="5" key="1">
    <citation type="submission" date="2009-02" db="EMBL/GenBank/DDBJ databases">
        <authorList>
            <person name="Fulton L."/>
            <person name="Clifton S."/>
            <person name="Fulton B."/>
            <person name="Xu J."/>
            <person name="Minx P."/>
            <person name="Pepin K.H."/>
            <person name="Johnson M."/>
            <person name="Bhonagiri V."/>
            <person name="Nash W.E."/>
            <person name="Mardis E.R."/>
            <person name="Wilson R.K."/>
        </authorList>
    </citation>
    <scope>NUCLEOTIDE SEQUENCE [LARGE SCALE GENOMIC DNA]</scope>
    <source>
        <strain evidence="5">DSM 15053</strain>
    </source>
</reference>
<dbReference type="Pfam" id="PF00248">
    <property type="entry name" value="Aldo_ket_red"/>
    <property type="match status" value="1"/>
</dbReference>
<protein>
    <submittedName>
        <fullName evidence="5">Oxidoreductase, aldo/keto reductase family protein</fullName>
    </submittedName>
</protein>
<evidence type="ECO:0000256" key="1">
    <source>
        <dbReference type="PIRSR" id="PIRSR000097-1"/>
    </source>
</evidence>
<dbReference type="AlphaFoldDB" id="C0C0P0"/>
<name>C0C0P0_9FIRM</name>
<feature type="binding site" evidence="2">
    <location>
        <position position="126"/>
    </location>
    <ligand>
        <name>substrate</name>
    </ligand>
</feature>
<evidence type="ECO:0000256" key="3">
    <source>
        <dbReference type="PIRSR" id="PIRSR000097-3"/>
    </source>
</evidence>
<dbReference type="GO" id="GO:0016491">
    <property type="term" value="F:oxidoreductase activity"/>
    <property type="evidence" value="ECO:0007669"/>
    <property type="project" value="InterPro"/>
</dbReference>
<dbReference type="PRINTS" id="PR00069">
    <property type="entry name" value="ALDKETRDTASE"/>
</dbReference>
<dbReference type="HOGENOM" id="CLU_023205_0_0_9"/>